<evidence type="ECO:0000313" key="6">
    <source>
        <dbReference type="Proteomes" id="UP000003752"/>
    </source>
</evidence>
<dbReference type="NCBIfam" id="TIGR00872">
    <property type="entry name" value="gnd_rel"/>
    <property type="match status" value="1"/>
</dbReference>
<dbReference type="Pfam" id="PF00393">
    <property type="entry name" value="6PGD"/>
    <property type="match status" value="1"/>
</dbReference>
<dbReference type="AlphaFoldDB" id="C0XGH4"/>
<dbReference type="SMART" id="SM01350">
    <property type="entry name" value="6PGD"/>
    <property type="match status" value="1"/>
</dbReference>
<gene>
    <name evidence="5" type="primary">gnd</name>
    <name evidence="5" type="ORF">HMPREF0519_0335</name>
</gene>
<dbReference type="InterPro" id="IPR006183">
    <property type="entry name" value="Pgluconate_DH"/>
</dbReference>
<dbReference type="EMBL" id="ACGP01000085">
    <property type="protein sequence ID" value="EEI25518.1"/>
    <property type="molecule type" value="Genomic_DNA"/>
</dbReference>
<comment type="similarity">
    <text evidence="1">Belongs to the 6-phosphogluconate dehydrogenase family.</text>
</comment>
<reference evidence="5 6" key="1">
    <citation type="submission" date="2009-01" db="EMBL/GenBank/DDBJ databases">
        <authorList>
            <person name="Qin X."/>
            <person name="Bachman B."/>
            <person name="Battles P."/>
            <person name="Bell A."/>
            <person name="Bess C."/>
            <person name="Bickham C."/>
            <person name="Chaboub L."/>
            <person name="Chen D."/>
            <person name="Coyle M."/>
            <person name="Deiros D.R."/>
            <person name="Dinh H."/>
            <person name="Forbes L."/>
            <person name="Fowler G."/>
            <person name="Francisco L."/>
            <person name="Fu Q."/>
            <person name="Gubbala S."/>
            <person name="Hale W."/>
            <person name="Han Y."/>
            <person name="Hemphill L."/>
            <person name="Highlander S.K."/>
            <person name="Hirani K."/>
            <person name="Hogues M."/>
            <person name="Jackson L."/>
            <person name="Jakkamsetti A."/>
            <person name="Javaid M."/>
            <person name="Jiang H."/>
            <person name="Korchina V."/>
            <person name="Kovar C."/>
            <person name="Lara F."/>
            <person name="Lee S."/>
            <person name="Mata R."/>
            <person name="Mathew T."/>
            <person name="Moen C."/>
            <person name="Morales K."/>
            <person name="Munidasa M."/>
            <person name="Nazareth L."/>
            <person name="Ngo R."/>
            <person name="Nguyen L."/>
            <person name="Okwuonu G."/>
            <person name="Ongeri F."/>
            <person name="Patil S."/>
            <person name="Petrosino J."/>
            <person name="Pham C."/>
            <person name="Pham P."/>
            <person name="Pu L.-L."/>
            <person name="Puazo M."/>
            <person name="Raj R."/>
            <person name="Reid J."/>
            <person name="Rouhana J."/>
            <person name="Saada N."/>
            <person name="Shang Y."/>
            <person name="Simmons D."/>
            <person name="Thornton R."/>
            <person name="Warren J."/>
            <person name="Weissenberger G."/>
            <person name="Zhang J."/>
            <person name="Zhang L."/>
            <person name="Zhou C."/>
            <person name="Zhu D."/>
            <person name="Muzny D."/>
            <person name="Worley K."/>
            <person name="Gibbs R."/>
        </authorList>
    </citation>
    <scope>NUCLEOTIDE SEQUENCE [LARGE SCALE GENOMIC DNA]</scope>
    <source>
        <strain evidence="6">ATCC 8290 / DSM 20176 / CCUG 30140 / JCM 1155 / KCTC 3500 / NBRC 15886 / NCIMB 8040 / NRRL B-1843 / 9</strain>
    </source>
</reference>
<dbReference type="EC" id="1.1.1.44" evidence="5"/>
<accession>C0XGH4</accession>
<dbReference type="PRINTS" id="PR00076">
    <property type="entry name" value="6PGDHDRGNASE"/>
</dbReference>
<evidence type="ECO:0000313" key="5">
    <source>
        <dbReference type="EMBL" id="EEI25518.1"/>
    </source>
</evidence>
<evidence type="ECO:0000256" key="2">
    <source>
        <dbReference type="ARBA" id="ARBA00023002"/>
    </source>
</evidence>
<evidence type="ECO:0000259" key="4">
    <source>
        <dbReference type="SMART" id="SM01350"/>
    </source>
</evidence>
<dbReference type="SUPFAM" id="SSF48179">
    <property type="entry name" value="6-phosphogluconate dehydrogenase C-terminal domain-like"/>
    <property type="match status" value="1"/>
</dbReference>
<dbReference type="GO" id="GO:0006098">
    <property type="term" value="P:pentose-phosphate shunt"/>
    <property type="evidence" value="ECO:0007669"/>
    <property type="project" value="InterPro"/>
</dbReference>
<dbReference type="Proteomes" id="UP000003752">
    <property type="component" value="Unassembled WGS sequence"/>
</dbReference>
<comment type="caution">
    <text evidence="5">The sequence shown here is derived from an EMBL/GenBank/DDBJ whole genome shotgun (WGS) entry which is preliminary data.</text>
</comment>
<dbReference type="InterPro" id="IPR036291">
    <property type="entry name" value="NAD(P)-bd_dom_sf"/>
</dbReference>
<protein>
    <submittedName>
        <fullName evidence="5">Phosphogluconate dehydrogenase (Decarboxylating)</fullName>
        <ecNumber evidence="5">1.1.1.44</ecNumber>
    </submittedName>
</protein>
<dbReference type="InterPro" id="IPR006114">
    <property type="entry name" value="6PGDH_C"/>
</dbReference>
<dbReference type="PANTHER" id="PTHR11811">
    <property type="entry name" value="6-PHOSPHOGLUCONATE DEHYDROGENASE"/>
    <property type="match status" value="1"/>
</dbReference>
<dbReference type="HOGENOM" id="CLU_024540_0_0_9"/>
<dbReference type="InterPro" id="IPR013328">
    <property type="entry name" value="6PGD_dom2"/>
</dbReference>
<dbReference type="GO" id="GO:0019521">
    <property type="term" value="P:D-gluconate metabolic process"/>
    <property type="evidence" value="ECO:0007669"/>
    <property type="project" value="UniProtKB-KW"/>
</dbReference>
<keyword evidence="6" id="KW-1185">Reference proteome</keyword>
<evidence type="ECO:0000256" key="1">
    <source>
        <dbReference type="ARBA" id="ARBA00008419"/>
    </source>
</evidence>
<dbReference type="InterPro" id="IPR006115">
    <property type="entry name" value="6PGDH_NADP-bd"/>
</dbReference>
<organism evidence="5 6">
    <name type="scientific">Lentilactobacillus hilgardii (strain ATCC 8290 / DSM 20176 / CCUG 30140 / JCM 1155 / KCTC 3500 / NBRC 15886 / NCIMB 8040 / NRRL B-1843 / 9)</name>
    <dbReference type="NCBI Taxonomy" id="1423757"/>
    <lineage>
        <taxon>Bacteria</taxon>
        <taxon>Bacillati</taxon>
        <taxon>Bacillota</taxon>
        <taxon>Bacilli</taxon>
        <taxon>Lactobacillales</taxon>
        <taxon>Lactobacillaceae</taxon>
        <taxon>Lentilactobacillus</taxon>
    </lineage>
</organism>
<dbReference type="Gene3D" id="1.10.1040.10">
    <property type="entry name" value="N-(1-d-carboxylethyl)-l-norvaline Dehydrogenase, domain 2"/>
    <property type="match status" value="1"/>
</dbReference>
<evidence type="ECO:0000256" key="3">
    <source>
        <dbReference type="ARBA" id="ARBA00023064"/>
    </source>
</evidence>
<feature type="domain" description="6-phosphogluconate dehydrogenase C-terminal" evidence="4">
    <location>
        <begin position="175"/>
        <end position="302"/>
    </location>
</feature>
<dbReference type="Gene3D" id="3.40.50.720">
    <property type="entry name" value="NAD(P)-binding Rossmann-like Domain"/>
    <property type="match status" value="1"/>
</dbReference>
<sequence>MKEVRLLMQIGMIGLGKMGLNLVKNMIRNGNEVVAFDLNEDNVKLAQKAGATPASSNEDLVSKLDAPRTVWIMVPAGKPTDSTVQALVGLLSKGDYLIDGGNSFYEDSIRHGKIAEEKGVNFFDCGTSGGKEGALNGGNFMIGGTSAEAFKHLEPLFEGISQKDGYLYTGKPGSGHYLKMVHNGIEYGMMEAIGEGYDVLDHSPYDYDNEAVAKVWVNGSVIRGWLMELAQEAFAKDANLDEISGKMFSSGEGKWTVQEALKQGIPVPVITDSLFARNRSMEQDTFTGKVVSALRHGFGGHAMDMKK</sequence>
<dbReference type="NCBIfam" id="NF007161">
    <property type="entry name" value="PRK09599.1"/>
    <property type="match status" value="1"/>
</dbReference>
<keyword evidence="3" id="KW-0311">Gluconate utilization</keyword>
<dbReference type="Pfam" id="PF03446">
    <property type="entry name" value="NAD_binding_2"/>
    <property type="match status" value="1"/>
</dbReference>
<dbReference type="SUPFAM" id="SSF51735">
    <property type="entry name" value="NAD(P)-binding Rossmann-fold domains"/>
    <property type="match status" value="1"/>
</dbReference>
<dbReference type="GO" id="GO:0004616">
    <property type="term" value="F:phosphogluconate dehydrogenase (decarboxylating) activity"/>
    <property type="evidence" value="ECO:0007669"/>
    <property type="project" value="UniProtKB-EC"/>
</dbReference>
<dbReference type="InterPro" id="IPR008927">
    <property type="entry name" value="6-PGluconate_DH-like_C_sf"/>
</dbReference>
<dbReference type="GO" id="GO:0050661">
    <property type="term" value="F:NADP binding"/>
    <property type="evidence" value="ECO:0007669"/>
    <property type="project" value="InterPro"/>
</dbReference>
<keyword evidence="2 5" id="KW-0560">Oxidoreductase</keyword>
<name>C0XGH4_LENH9</name>
<dbReference type="InterPro" id="IPR004849">
    <property type="entry name" value="6DGDH_YqeC"/>
</dbReference>
<proteinExistence type="inferred from homology"/>